<comment type="subunit">
    <text evidence="17">Homotetramer.</text>
</comment>
<evidence type="ECO:0000256" key="16">
    <source>
        <dbReference type="ARBA" id="ARBA00049209"/>
    </source>
</evidence>
<keyword evidence="23" id="KW-1185">Reference proteome</keyword>
<proteinExistence type="inferred from homology"/>
<evidence type="ECO:0000256" key="14">
    <source>
        <dbReference type="ARBA" id="ARBA00025153"/>
    </source>
</evidence>
<evidence type="ECO:0000256" key="10">
    <source>
        <dbReference type="ARBA" id="ARBA00023027"/>
    </source>
</evidence>
<sequence>MQKLFDEVNSLDKRCYSDFYLSEDILMEHAANGMAQHIQKNFNKKSTIIIVCGSGNNGADGLALSRLLHPDFNVRIYYAKAPKSKMAILQNKRTKSVGVKECSELFECDIVVDALVGTGFSGEFSDELEKLMKQINSLNAFKIACDIPSGINPHGVCAKETFQADVSLTMGALKKSMFLDEAKEFIGKIEVLNLGISRDLYETSSNWHLLDLDDLQLPFRDKKNSHKGSYGHLAVASGQKSGASVISALAALRFGAGLVTLVGYEDEKSLNIPHSLMYSHGVPKNITALACGMGLGDAFSDLELQNFLDNDLPTVVDADIFHMPIISDILKREKLVITPHPKEFISLLKALNIANISITELQKNRFKYCEEFCLLYPHVILLLKGVNVIIGHKDSFFINPHGTSALAKAGSGDVLSGLIASLLAQGFEPIDATINASLAHTTLSCKHLGADFTLTPDDLIDNIKML</sequence>
<dbReference type="HAMAP" id="MF_01965">
    <property type="entry name" value="NADHX_dehydratase"/>
    <property type="match status" value="1"/>
</dbReference>
<protein>
    <recommendedName>
        <fullName evidence="19">Bifunctional NAD(P)H-hydrate repair enzyme</fullName>
    </recommendedName>
    <alternativeName>
        <fullName evidence="19">Nicotinamide nucleotide repair protein</fullName>
    </alternativeName>
    <domain>
        <recommendedName>
            <fullName evidence="19">ADP-dependent (S)-NAD(P)H-hydrate dehydratase</fullName>
            <ecNumber evidence="19">4.2.1.136</ecNumber>
        </recommendedName>
        <alternativeName>
            <fullName evidence="19">ADP-dependent NAD(P)HX dehydratase</fullName>
        </alternativeName>
    </domain>
    <domain>
        <recommendedName>
            <fullName evidence="19">NAD(P)H-hydrate epimerase</fullName>
            <ecNumber evidence="19">5.1.99.6</ecNumber>
        </recommendedName>
    </domain>
</protein>
<evidence type="ECO:0000313" key="23">
    <source>
        <dbReference type="Proteomes" id="UP000671852"/>
    </source>
</evidence>
<evidence type="ECO:0000256" key="12">
    <source>
        <dbReference type="ARBA" id="ARBA00023239"/>
    </source>
</evidence>
<keyword evidence="8 17" id="KW-0521">NADP</keyword>
<evidence type="ECO:0000256" key="1">
    <source>
        <dbReference type="ARBA" id="ARBA00000013"/>
    </source>
</evidence>
<comment type="similarity">
    <text evidence="18">Belongs to the NnrE/AIBP family.</text>
</comment>
<keyword evidence="13" id="KW-0511">Multifunctional enzyme</keyword>
<comment type="cofactor">
    <cofactor evidence="18 19">
        <name>K(+)</name>
        <dbReference type="ChEBI" id="CHEBI:29103"/>
    </cofactor>
    <text evidence="18 19">Binds 1 potassium ion per subunit.</text>
</comment>
<dbReference type="EC" id="5.1.99.6" evidence="19"/>
<dbReference type="GO" id="GO:0046496">
    <property type="term" value="P:nicotinamide nucleotide metabolic process"/>
    <property type="evidence" value="ECO:0007669"/>
    <property type="project" value="UniProtKB-UniRule"/>
</dbReference>
<dbReference type="SUPFAM" id="SSF64153">
    <property type="entry name" value="YjeF N-terminal domain-like"/>
    <property type="match status" value="1"/>
</dbReference>
<feature type="binding site" evidence="18">
    <location>
        <begin position="56"/>
        <end position="60"/>
    </location>
    <ligand>
        <name>(6S)-NADPHX</name>
        <dbReference type="ChEBI" id="CHEBI:64076"/>
    </ligand>
</feature>
<comment type="function">
    <text evidence="18">Catalyzes the epimerization of the S- and R-forms of NAD(P)HX, a damaged form of NAD(P)H that is a result of enzymatic or heat-dependent hydration. This is a prerequisite for the S-specific NAD(P)H-hydrate dehydratase to allow the repair of both epimers of NAD(P)HX.</text>
</comment>
<dbReference type="GO" id="GO:0005524">
    <property type="term" value="F:ATP binding"/>
    <property type="evidence" value="ECO:0007669"/>
    <property type="project" value="UniProtKB-UniRule"/>
</dbReference>
<feature type="binding site" evidence="18">
    <location>
        <position position="57"/>
    </location>
    <ligand>
        <name>K(+)</name>
        <dbReference type="ChEBI" id="CHEBI:29103"/>
    </ligand>
</feature>
<evidence type="ECO:0000256" key="19">
    <source>
        <dbReference type="PIRNR" id="PIRNR017184"/>
    </source>
</evidence>
<evidence type="ECO:0000259" key="21">
    <source>
        <dbReference type="PROSITE" id="PS51385"/>
    </source>
</evidence>
<evidence type="ECO:0000256" key="2">
    <source>
        <dbReference type="ARBA" id="ARBA00000909"/>
    </source>
</evidence>
<evidence type="ECO:0000256" key="5">
    <source>
        <dbReference type="ARBA" id="ARBA00022723"/>
    </source>
</evidence>
<feature type="binding site" evidence="18">
    <location>
        <position position="113"/>
    </location>
    <ligand>
        <name>K(+)</name>
        <dbReference type="ChEBI" id="CHEBI:29103"/>
    </ligand>
</feature>
<dbReference type="NCBIfam" id="TIGR00196">
    <property type="entry name" value="yjeF_cterm"/>
    <property type="match status" value="1"/>
</dbReference>
<dbReference type="InterPro" id="IPR030677">
    <property type="entry name" value="Nnr"/>
</dbReference>
<feature type="domain" description="YjeF C-terminal" evidence="20">
    <location>
        <begin position="210"/>
        <end position="466"/>
    </location>
</feature>
<dbReference type="GO" id="GO:0052855">
    <property type="term" value="F:ADP-dependent NAD(P)H-hydrate dehydratase activity"/>
    <property type="evidence" value="ECO:0007669"/>
    <property type="project" value="UniProtKB-UniRule"/>
</dbReference>
<keyword evidence="5 18" id="KW-0479">Metal-binding</keyword>
<dbReference type="PIRSF" id="PIRSF017184">
    <property type="entry name" value="Nnr"/>
    <property type="match status" value="1"/>
</dbReference>
<dbReference type="InterPro" id="IPR029056">
    <property type="entry name" value="Ribokinase-like"/>
</dbReference>
<feature type="binding site" evidence="18">
    <location>
        <position position="149"/>
    </location>
    <ligand>
        <name>K(+)</name>
        <dbReference type="ChEBI" id="CHEBI:29103"/>
    </ligand>
</feature>
<organism evidence="22 23">
    <name type="scientific">Sulfurimonas aquatica</name>
    <dbReference type="NCBI Taxonomy" id="2672570"/>
    <lineage>
        <taxon>Bacteria</taxon>
        <taxon>Pseudomonadati</taxon>
        <taxon>Campylobacterota</taxon>
        <taxon>Epsilonproteobacteria</taxon>
        <taxon>Campylobacterales</taxon>
        <taxon>Sulfurimonadaceae</taxon>
        <taxon>Sulfurimonas</taxon>
    </lineage>
</organism>
<evidence type="ECO:0000313" key="22">
    <source>
        <dbReference type="EMBL" id="QSZ40785.1"/>
    </source>
</evidence>
<dbReference type="Gene3D" id="3.40.50.10260">
    <property type="entry name" value="YjeF N-terminal domain"/>
    <property type="match status" value="1"/>
</dbReference>
<dbReference type="EC" id="4.2.1.136" evidence="19"/>
<dbReference type="Pfam" id="PF01256">
    <property type="entry name" value="Carb_kinase"/>
    <property type="match status" value="1"/>
</dbReference>
<keyword evidence="6 17" id="KW-0547">Nucleotide-binding</keyword>
<dbReference type="InterPro" id="IPR004443">
    <property type="entry name" value="YjeF_N_dom"/>
</dbReference>
<dbReference type="PROSITE" id="PS01050">
    <property type="entry name" value="YJEF_C_2"/>
    <property type="match status" value="1"/>
</dbReference>
<comment type="similarity">
    <text evidence="4 19">In the C-terminal section; belongs to the NnrD/CARKD family.</text>
</comment>
<dbReference type="GO" id="GO:0052856">
    <property type="term" value="F:NAD(P)HX epimerase activity"/>
    <property type="evidence" value="ECO:0007669"/>
    <property type="project" value="UniProtKB-UniRule"/>
</dbReference>
<keyword evidence="7 17" id="KW-0067">ATP-binding</keyword>
<evidence type="ECO:0000256" key="15">
    <source>
        <dbReference type="ARBA" id="ARBA00048238"/>
    </source>
</evidence>
<reference evidence="22" key="2">
    <citation type="submission" date="2021-04" db="EMBL/GenBank/DDBJ databases">
        <title>Isolation and characterization of a novel species of the genus Sulfurimonas.</title>
        <authorList>
            <person name="Fukui M."/>
        </authorList>
    </citation>
    <scope>NUCLEOTIDE SEQUENCE</scope>
    <source>
        <strain evidence="22">H1576</strain>
    </source>
</reference>
<name>A0A975AYF3_9BACT</name>
<feature type="binding site" evidence="17">
    <location>
        <position position="243"/>
    </location>
    <ligand>
        <name>(6S)-NADPHX</name>
        <dbReference type="ChEBI" id="CHEBI:64076"/>
    </ligand>
</feature>
<keyword evidence="12 17" id="KW-0456">Lyase</keyword>
<dbReference type="PROSITE" id="PS51383">
    <property type="entry name" value="YJEF_C_3"/>
    <property type="match status" value="1"/>
</dbReference>
<evidence type="ECO:0000256" key="13">
    <source>
        <dbReference type="ARBA" id="ARBA00023268"/>
    </source>
</evidence>
<evidence type="ECO:0000256" key="8">
    <source>
        <dbReference type="ARBA" id="ARBA00022857"/>
    </source>
</evidence>
<dbReference type="InterPro" id="IPR017953">
    <property type="entry name" value="Carbohydrate_kinase_pred_CS"/>
</dbReference>
<gene>
    <name evidence="18" type="primary">nnrE</name>
    <name evidence="17" type="synonym">nnrD</name>
    <name evidence="22" type="ORF">GJV85_01195</name>
</gene>
<evidence type="ECO:0000256" key="6">
    <source>
        <dbReference type="ARBA" id="ARBA00022741"/>
    </source>
</evidence>
<accession>A0A975AYF3</accession>
<feature type="binding site" evidence="17">
    <location>
        <position position="340"/>
    </location>
    <ligand>
        <name>(6S)-NADPHX</name>
        <dbReference type="ChEBI" id="CHEBI:64076"/>
    </ligand>
</feature>
<dbReference type="InterPro" id="IPR000631">
    <property type="entry name" value="CARKD"/>
</dbReference>
<dbReference type="GO" id="GO:0046872">
    <property type="term" value="F:metal ion binding"/>
    <property type="evidence" value="ECO:0007669"/>
    <property type="project" value="UniProtKB-UniRule"/>
</dbReference>
<dbReference type="RefSeq" id="WP_207562064.1">
    <property type="nucleotide sequence ID" value="NZ_CP046072.1"/>
</dbReference>
<evidence type="ECO:0000256" key="18">
    <source>
        <dbReference type="HAMAP-Rule" id="MF_01966"/>
    </source>
</evidence>
<evidence type="ECO:0000256" key="3">
    <source>
        <dbReference type="ARBA" id="ARBA00006001"/>
    </source>
</evidence>
<keyword evidence="9 18" id="KW-0630">Potassium</keyword>
<comment type="function">
    <text evidence="14 19">Bifunctional enzyme that catalyzes the epimerization of the S- and R-forms of NAD(P)HX and the dehydration of the S-form of NAD(P)HX at the expense of ADP, which is converted to AMP. This allows the repair of both epimers of NAD(P)HX, a damaged form of NAD(P)H that is a result of enzymatic or heat-dependent hydration.</text>
</comment>
<dbReference type="CDD" id="cd01171">
    <property type="entry name" value="YXKO-related"/>
    <property type="match status" value="1"/>
</dbReference>
<comment type="catalytic activity">
    <reaction evidence="15 17 19">
        <text>(6S)-NADHX + ADP = AMP + phosphate + NADH + H(+)</text>
        <dbReference type="Rhea" id="RHEA:32223"/>
        <dbReference type="ChEBI" id="CHEBI:15378"/>
        <dbReference type="ChEBI" id="CHEBI:43474"/>
        <dbReference type="ChEBI" id="CHEBI:57945"/>
        <dbReference type="ChEBI" id="CHEBI:64074"/>
        <dbReference type="ChEBI" id="CHEBI:456215"/>
        <dbReference type="ChEBI" id="CHEBI:456216"/>
        <dbReference type="EC" id="4.2.1.136"/>
    </reaction>
</comment>
<dbReference type="GO" id="GO:0110051">
    <property type="term" value="P:metabolite repair"/>
    <property type="evidence" value="ECO:0007669"/>
    <property type="project" value="TreeGrafter"/>
</dbReference>
<keyword evidence="11 18" id="KW-0413">Isomerase</keyword>
<comment type="caution">
    <text evidence="17">Lacks conserved residue(s) required for the propagation of feature annotation.</text>
</comment>
<dbReference type="PROSITE" id="PS51385">
    <property type="entry name" value="YJEF_N"/>
    <property type="match status" value="1"/>
</dbReference>
<evidence type="ECO:0000259" key="20">
    <source>
        <dbReference type="PROSITE" id="PS51383"/>
    </source>
</evidence>
<feature type="binding site" evidence="18">
    <location>
        <begin position="117"/>
        <end position="123"/>
    </location>
    <ligand>
        <name>(6S)-NADPHX</name>
        <dbReference type="ChEBI" id="CHEBI:64076"/>
    </ligand>
</feature>
<dbReference type="PANTHER" id="PTHR12592:SF0">
    <property type="entry name" value="ATP-DEPENDENT (S)-NAD(P)H-HYDRATE DEHYDRATASE"/>
    <property type="match status" value="1"/>
</dbReference>
<evidence type="ECO:0000256" key="4">
    <source>
        <dbReference type="ARBA" id="ARBA00009524"/>
    </source>
</evidence>
<comment type="similarity">
    <text evidence="3 19">In the N-terminal section; belongs to the NnrE/AIBP family.</text>
</comment>
<dbReference type="HAMAP" id="MF_01966">
    <property type="entry name" value="NADHX_epimerase"/>
    <property type="match status" value="1"/>
</dbReference>
<feature type="domain" description="YjeF N-terminal" evidence="21">
    <location>
        <begin position="8"/>
        <end position="202"/>
    </location>
</feature>
<dbReference type="EMBL" id="CP046072">
    <property type="protein sequence ID" value="QSZ40785.1"/>
    <property type="molecule type" value="Genomic_DNA"/>
</dbReference>
<evidence type="ECO:0000256" key="11">
    <source>
        <dbReference type="ARBA" id="ARBA00023235"/>
    </source>
</evidence>
<comment type="cofactor">
    <cofactor evidence="17">
        <name>Mg(2+)</name>
        <dbReference type="ChEBI" id="CHEBI:18420"/>
    </cofactor>
</comment>
<feature type="binding site" evidence="17">
    <location>
        <position position="413"/>
    </location>
    <ligand>
        <name>(6S)-NADPHX</name>
        <dbReference type="ChEBI" id="CHEBI:64076"/>
    </ligand>
</feature>
<feature type="binding site" evidence="17">
    <location>
        <position position="412"/>
    </location>
    <ligand>
        <name>AMP</name>
        <dbReference type="ChEBI" id="CHEBI:456215"/>
    </ligand>
</feature>
<comment type="catalytic activity">
    <reaction evidence="1 18 19">
        <text>(6R)-NADHX = (6S)-NADHX</text>
        <dbReference type="Rhea" id="RHEA:32215"/>
        <dbReference type="ChEBI" id="CHEBI:64074"/>
        <dbReference type="ChEBI" id="CHEBI:64075"/>
        <dbReference type="EC" id="5.1.99.6"/>
    </reaction>
</comment>
<dbReference type="PANTHER" id="PTHR12592">
    <property type="entry name" value="ATP-DEPENDENT (S)-NAD(P)H-HYDRATE DEHYDRATASE FAMILY MEMBER"/>
    <property type="match status" value="1"/>
</dbReference>
<dbReference type="KEGG" id="saqt:GJV85_01195"/>
<feature type="binding site" evidence="17">
    <location>
        <position position="294"/>
    </location>
    <ligand>
        <name>(6S)-NADPHX</name>
        <dbReference type="ChEBI" id="CHEBI:64076"/>
    </ligand>
</feature>
<dbReference type="NCBIfam" id="TIGR00197">
    <property type="entry name" value="yjeF_nterm"/>
    <property type="match status" value="1"/>
</dbReference>
<comment type="similarity">
    <text evidence="17">Belongs to the NnrD/CARKD family.</text>
</comment>
<dbReference type="Gene3D" id="3.40.1190.20">
    <property type="match status" value="1"/>
</dbReference>
<dbReference type="Proteomes" id="UP000671852">
    <property type="component" value="Chromosome"/>
</dbReference>
<comment type="function">
    <text evidence="17">Catalyzes the dehydration of the S-form of NAD(P)HX at the expense of ADP, which is converted to AMP. Together with NAD(P)HX epimerase, which catalyzes the epimerization of the S- and R-forms, the enzyme allows the repair of both epimers of NAD(P)HX, a damaged form of NAD(P)H that is a result of enzymatic or heat-dependent hydration.</text>
</comment>
<evidence type="ECO:0000256" key="9">
    <source>
        <dbReference type="ARBA" id="ARBA00022958"/>
    </source>
</evidence>
<evidence type="ECO:0000256" key="7">
    <source>
        <dbReference type="ARBA" id="ARBA00022840"/>
    </source>
</evidence>
<dbReference type="InterPro" id="IPR036652">
    <property type="entry name" value="YjeF_N_dom_sf"/>
</dbReference>
<comment type="catalytic activity">
    <reaction evidence="16 17 19">
        <text>(6S)-NADPHX + ADP = AMP + phosphate + NADPH + H(+)</text>
        <dbReference type="Rhea" id="RHEA:32235"/>
        <dbReference type="ChEBI" id="CHEBI:15378"/>
        <dbReference type="ChEBI" id="CHEBI:43474"/>
        <dbReference type="ChEBI" id="CHEBI:57783"/>
        <dbReference type="ChEBI" id="CHEBI:64076"/>
        <dbReference type="ChEBI" id="CHEBI:456215"/>
        <dbReference type="ChEBI" id="CHEBI:456216"/>
        <dbReference type="EC" id="4.2.1.136"/>
    </reaction>
</comment>
<comment type="catalytic activity">
    <reaction evidence="2 18 19">
        <text>(6R)-NADPHX = (6S)-NADPHX</text>
        <dbReference type="Rhea" id="RHEA:32227"/>
        <dbReference type="ChEBI" id="CHEBI:64076"/>
        <dbReference type="ChEBI" id="CHEBI:64077"/>
        <dbReference type="EC" id="5.1.99.6"/>
    </reaction>
</comment>
<reference evidence="22" key="1">
    <citation type="submission" date="2019-11" db="EMBL/GenBank/DDBJ databases">
        <authorList>
            <person name="Kojima H."/>
        </authorList>
    </citation>
    <scope>NUCLEOTIDE SEQUENCE</scope>
    <source>
        <strain evidence="22">H1576</strain>
    </source>
</reference>
<keyword evidence="10 17" id="KW-0520">NAD</keyword>
<feature type="binding site" evidence="18">
    <location>
        <position position="146"/>
    </location>
    <ligand>
        <name>(6S)-NADPHX</name>
        <dbReference type="ChEBI" id="CHEBI:64076"/>
    </ligand>
</feature>
<evidence type="ECO:0000256" key="17">
    <source>
        <dbReference type="HAMAP-Rule" id="MF_01965"/>
    </source>
</evidence>
<dbReference type="AlphaFoldDB" id="A0A975AYF3"/>
<dbReference type="SUPFAM" id="SSF53613">
    <property type="entry name" value="Ribokinase-like"/>
    <property type="match status" value="1"/>
</dbReference>
<dbReference type="Pfam" id="PF03853">
    <property type="entry name" value="YjeF_N"/>
    <property type="match status" value="1"/>
</dbReference>